<dbReference type="EC" id="3.2.1.26" evidence="2"/>
<comment type="similarity">
    <text evidence="1 5">Belongs to the glycosyl hydrolase 32 family.</text>
</comment>
<dbReference type="CDD" id="cd08996">
    <property type="entry name" value="GH32_FFase"/>
    <property type="match status" value="1"/>
</dbReference>
<dbReference type="InterPro" id="IPR013148">
    <property type="entry name" value="Glyco_hydro_32_N"/>
</dbReference>
<feature type="domain" description="Glycosyl hydrolase family 32 C-terminal" evidence="7">
    <location>
        <begin position="537"/>
        <end position="598"/>
    </location>
</feature>
<dbReference type="SUPFAM" id="SSF75005">
    <property type="entry name" value="Arabinanase/levansucrase/invertase"/>
    <property type="match status" value="1"/>
</dbReference>
<dbReference type="GO" id="GO:0005975">
    <property type="term" value="P:carbohydrate metabolic process"/>
    <property type="evidence" value="ECO:0007669"/>
    <property type="project" value="InterPro"/>
</dbReference>
<reference evidence="8 9" key="1">
    <citation type="journal article" date="2015" name="Stand. Genomic Sci.">
        <title>Genomic Encyclopedia of Bacterial and Archaeal Type Strains, Phase III: the genomes of soil and plant-associated and newly described type strains.</title>
        <authorList>
            <person name="Whitman W.B."/>
            <person name="Woyke T."/>
            <person name="Klenk H.P."/>
            <person name="Zhou Y."/>
            <person name="Lilburn T.G."/>
            <person name="Beck B.J."/>
            <person name="De Vos P."/>
            <person name="Vandamme P."/>
            <person name="Eisen J.A."/>
            <person name="Garrity G."/>
            <person name="Hugenholtz P."/>
            <person name="Kyrpides N.C."/>
        </authorList>
    </citation>
    <scope>NUCLEOTIDE SEQUENCE [LARGE SCALE GENOMIC DNA]</scope>
    <source>
        <strain evidence="8 9">VKM Ac-2541</strain>
    </source>
</reference>
<dbReference type="RefSeq" id="WP_132154404.1">
    <property type="nucleotide sequence ID" value="NZ_SLWR01000011.1"/>
</dbReference>
<dbReference type="SMART" id="SM00640">
    <property type="entry name" value="Glyco_32"/>
    <property type="match status" value="1"/>
</dbReference>
<name>A0A4R2IHX3_9ACTN</name>
<dbReference type="PANTHER" id="PTHR43101:SF1">
    <property type="entry name" value="BETA-FRUCTOSIDASE"/>
    <property type="match status" value="1"/>
</dbReference>
<protein>
    <recommendedName>
        <fullName evidence="2">beta-fructofuranosidase</fullName>
        <ecNumber evidence="2">3.2.1.26</ecNumber>
    </recommendedName>
</protein>
<dbReference type="OrthoDB" id="9776657at2"/>
<dbReference type="InterPro" id="IPR051214">
    <property type="entry name" value="GH32_Enzymes"/>
</dbReference>
<dbReference type="Gene3D" id="2.60.120.200">
    <property type="match status" value="1"/>
</dbReference>
<dbReference type="SUPFAM" id="SSF49899">
    <property type="entry name" value="Concanavalin A-like lectins/glucanases"/>
    <property type="match status" value="2"/>
</dbReference>
<dbReference type="Pfam" id="PF13385">
    <property type="entry name" value="Laminin_G_3"/>
    <property type="match status" value="1"/>
</dbReference>
<dbReference type="InterPro" id="IPR013320">
    <property type="entry name" value="ConA-like_dom_sf"/>
</dbReference>
<comment type="caution">
    <text evidence="8">The sequence shown here is derived from an EMBL/GenBank/DDBJ whole genome shotgun (WGS) entry which is preliminary data.</text>
</comment>
<proteinExistence type="inferred from homology"/>
<sequence length="627" mass="68602">MTQRPTRVEAVFAPLSLTSLTGRPSGLVSWGDDPDEQLTLAYDRRGRPCVEVATSGQRIALTASDALSLGRWVRLTAVSGESEISLYVDGDCVASSPWQEGFPAVPDQGWWVVGRRAGSYDDPACGPIRDVRVTAAVETPAGSPGLADLDVVEELASYRRPDPNRPEYHFMPPAHWMNEPHGAIQIGEVHHVFYQANRRGPFWGGIEWGHATSTDLVHWTHLPPALRPDQVEVAPDGIWSGSSVLDDHGEPLLFFTAGDFGRSPDQAVAVARPVGDSWVADEKLLIELPVEVGGHELMAGQFRDPFVWREESGWFMLVGAGVRDQGGTAVLYRSDDGANWGEAAGLLLIGDRHQHPEVGEMWELPVLLPIKDEQGGQRHVLLVCPWWQRVPAGRVVEVLYWVGRWDADAATFSPDHDEPSRFDYGRHFTGPSGNVLADGRTILWSITQDGRTPEVQSRWAWAHNAGLPLELSLAPSGDLAISPLREVALLRDELLAESPQPVSGTTLELELHAVLPDTEELRVRLVDPAGGLLAEIRVDARSLGVSRPGAASYDSWMPEVEASGPVLLADGVCRLRVFVDHSMVEAYLNESRSLTTRIDVSAGPPVLEAVVGPDTRITSCRVWRLSH</sequence>
<evidence type="ECO:0000256" key="5">
    <source>
        <dbReference type="RuleBase" id="RU362110"/>
    </source>
</evidence>
<dbReference type="EMBL" id="SLWR01000011">
    <property type="protein sequence ID" value="TCO44087.1"/>
    <property type="molecule type" value="Genomic_DNA"/>
</dbReference>
<dbReference type="Pfam" id="PF00251">
    <property type="entry name" value="Glyco_hydro_32N"/>
    <property type="match status" value="1"/>
</dbReference>
<keyword evidence="3 5" id="KW-0378">Hydrolase</keyword>
<dbReference type="InterPro" id="IPR001362">
    <property type="entry name" value="Glyco_hydro_32"/>
</dbReference>
<keyword evidence="9" id="KW-1185">Reference proteome</keyword>
<dbReference type="Gene3D" id="2.60.120.560">
    <property type="entry name" value="Exo-inulinase, domain 1"/>
    <property type="match status" value="1"/>
</dbReference>
<keyword evidence="4 5" id="KW-0326">Glycosidase</keyword>
<organism evidence="8 9">
    <name type="scientific">Kribbella antiqua</name>
    <dbReference type="NCBI Taxonomy" id="2512217"/>
    <lineage>
        <taxon>Bacteria</taxon>
        <taxon>Bacillati</taxon>
        <taxon>Actinomycetota</taxon>
        <taxon>Actinomycetes</taxon>
        <taxon>Propionibacteriales</taxon>
        <taxon>Kribbellaceae</taxon>
        <taxon>Kribbella</taxon>
    </lineage>
</organism>
<accession>A0A4R2IHX3</accession>
<evidence type="ECO:0000256" key="1">
    <source>
        <dbReference type="ARBA" id="ARBA00009902"/>
    </source>
</evidence>
<dbReference type="InterPro" id="IPR023296">
    <property type="entry name" value="Glyco_hydro_beta-prop_sf"/>
</dbReference>
<evidence type="ECO:0000259" key="6">
    <source>
        <dbReference type="Pfam" id="PF00251"/>
    </source>
</evidence>
<evidence type="ECO:0000256" key="3">
    <source>
        <dbReference type="ARBA" id="ARBA00022801"/>
    </source>
</evidence>
<gene>
    <name evidence="8" type="ORF">EV646_111280</name>
</gene>
<dbReference type="Gene3D" id="2.115.10.20">
    <property type="entry name" value="Glycosyl hydrolase domain, family 43"/>
    <property type="match status" value="1"/>
</dbReference>
<feature type="domain" description="Glycosyl hydrolase family 32 N-terminal" evidence="6">
    <location>
        <begin position="169"/>
        <end position="478"/>
    </location>
</feature>
<evidence type="ECO:0000256" key="4">
    <source>
        <dbReference type="ARBA" id="ARBA00023295"/>
    </source>
</evidence>
<evidence type="ECO:0000313" key="8">
    <source>
        <dbReference type="EMBL" id="TCO44087.1"/>
    </source>
</evidence>
<dbReference type="GO" id="GO:0004564">
    <property type="term" value="F:beta-fructofuranosidase activity"/>
    <property type="evidence" value="ECO:0007669"/>
    <property type="project" value="UniProtKB-EC"/>
</dbReference>
<dbReference type="InterPro" id="IPR013189">
    <property type="entry name" value="Glyco_hydro_32_C"/>
</dbReference>
<evidence type="ECO:0000313" key="9">
    <source>
        <dbReference type="Proteomes" id="UP000295573"/>
    </source>
</evidence>
<evidence type="ECO:0000256" key="2">
    <source>
        <dbReference type="ARBA" id="ARBA00012758"/>
    </source>
</evidence>
<dbReference type="Proteomes" id="UP000295573">
    <property type="component" value="Unassembled WGS sequence"/>
</dbReference>
<dbReference type="PANTHER" id="PTHR43101">
    <property type="entry name" value="BETA-FRUCTOSIDASE"/>
    <property type="match status" value="1"/>
</dbReference>
<dbReference type="Pfam" id="PF08244">
    <property type="entry name" value="Glyco_hydro_32C"/>
    <property type="match status" value="1"/>
</dbReference>
<evidence type="ECO:0000259" key="7">
    <source>
        <dbReference type="Pfam" id="PF08244"/>
    </source>
</evidence>
<dbReference type="AlphaFoldDB" id="A0A4R2IHX3"/>